<evidence type="ECO:0000259" key="12">
    <source>
        <dbReference type="Pfam" id="PF07730"/>
    </source>
</evidence>
<feature type="transmembrane region" description="Helical" evidence="10">
    <location>
        <begin position="35"/>
        <end position="56"/>
    </location>
</feature>
<evidence type="ECO:0000256" key="2">
    <source>
        <dbReference type="ARBA" id="ARBA00012438"/>
    </source>
</evidence>
<dbReference type="InterPro" id="IPR003594">
    <property type="entry name" value="HATPase_dom"/>
</dbReference>
<evidence type="ECO:0000259" key="11">
    <source>
        <dbReference type="Pfam" id="PF02518"/>
    </source>
</evidence>
<dbReference type="InterPro" id="IPR036890">
    <property type="entry name" value="HATPase_C_sf"/>
</dbReference>
<dbReference type="GO" id="GO:0046983">
    <property type="term" value="F:protein dimerization activity"/>
    <property type="evidence" value="ECO:0007669"/>
    <property type="project" value="InterPro"/>
</dbReference>
<dbReference type="EMBL" id="LZZM01000183">
    <property type="protein sequence ID" value="OOM75597.1"/>
    <property type="molecule type" value="Genomic_DNA"/>
</dbReference>
<dbReference type="STRING" id="29367.CLPUN_31600"/>
<dbReference type="Proteomes" id="UP000190890">
    <property type="component" value="Unassembled WGS sequence"/>
</dbReference>
<gene>
    <name evidence="13" type="primary">liaS_1</name>
    <name evidence="13" type="ORF">CLPUN_31600</name>
</gene>
<keyword evidence="10" id="KW-1133">Transmembrane helix</keyword>
<dbReference type="EC" id="2.7.13.3" evidence="2"/>
<keyword evidence="5" id="KW-0547">Nucleotide-binding</keyword>
<accession>A0A1S8TCP3</accession>
<keyword evidence="4 13" id="KW-0808">Transferase</keyword>
<dbReference type="OrthoDB" id="199946at2"/>
<dbReference type="CDD" id="cd16917">
    <property type="entry name" value="HATPase_UhpB-NarQ-NarX-like"/>
    <property type="match status" value="1"/>
</dbReference>
<reference evidence="13 14" key="1">
    <citation type="submission" date="2016-05" db="EMBL/GenBank/DDBJ databases">
        <title>Microbial solvent formation.</title>
        <authorList>
            <person name="Poehlein A."/>
            <person name="Montoya Solano J.D."/>
            <person name="Flitsch S."/>
            <person name="Krabben P."/>
            <person name="Duerre P."/>
            <person name="Daniel R."/>
        </authorList>
    </citation>
    <scope>NUCLEOTIDE SEQUENCE [LARGE SCALE GENOMIC DNA]</scope>
    <source>
        <strain evidence="13 14">DSM 2619</strain>
    </source>
</reference>
<evidence type="ECO:0000256" key="4">
    <source>
        <dbReference type="ARBA" id="ARBA00022679"/>
    </source>
</evidence>
<dbReference type="SUPFAM" id="SSF55874">
    <property type="entry name" value="ATPase domain of HSP90 chaperone/DNA topoisomerase II/histidine kinase"/>
    <property type="match status" value="1"/>
</dbReference>
<proteinExistence type="predicted"/>
<keyword evidence="8" id="KW-0902">Two-component regulatory system</keyword>
<dbReference type="GO" id="GO:0016020">
    <property type="term" value="C:membrane"/>
    <property type="evidence" value="ECO:0007669"/>
    <property type="project" value="InterPro"/>
</dbReference>
<feature type="transmembrane region" description="Helical" evidence="10">
    <location>
        <begin position="7"/>
        <end position="29"/>
    </location>
</feature>
<dbReference type="Pfam" id="PF07730">
    <property type="entry name" value="HisKA_3"/>
    <property type="match status" value="1"/>
</dbReference>
<dbReference type="Pfam" id="PF02518">
    <property type="entry name" value="HATPase_c"/>
    <property type="match status" value="1"/>
</dbReference>
<dbReference type="InterPro" id="IPR011712">
    <property type="entry name" value="Sig_transdc_His_kin_sub3_dim/P"/>
</dbReference>
<evidence type="ECO:0000256" key="7">
    <source>
        <dbReference type="ARBA" id="ARBA00022840"/>
    </source>
</evidence>
<dbReference type="Gene3D" id="1.20.5.1930">
    <property type="match status" value="1"/>
</dbReference>
<comment type="caution">
    <text evidence="13">The sequence shown here is derived from an EMBL/GenBank/DDBJ whole genome shotgun (WGS) entry which is preliminary data.</text>
</comment>
<feature type="domain" description="Histidine kinase/HSP90-like ATPase" evidence="11">
    <location>
        <begin position="304"/>
        <end position="350"/>
    </location>
</feature>
<dbReference type="AlphaFoldDB" id="A0A1S8TCP3"/>
<keyword evidence="10" id="KW-0812">Transmembrane</keyword>
<evidence type="ECO:0000256" key="8">
    <source>
        <dbReference type="ARBA" id="ARBA00023012"/>
    </source>
</evidence>
<keyword evidence="9" id="KW-0175">Coiled coil</keyword>
<organism evidence="13 14">
    <name type="scientific">Clostridium puniceum</name>
    <dbReference type="NCBI Taxonomy" id="29367"/>
    <lineage>
        <taxon>Bacteria</taxon>
        <taxon>Bacillati</taxon>
        <taxon>Bacillota</taxon>
        <taxon>Clostridia</taxon>
        <taxon>Eubacteriales</taxon>
        <taxon>Clostridiaceae</taxon>
        <taxon>Clostridium</taxon>
    </lineage>
</organism>
<comment type="catalytic activity">
    <reaction evidence="1">
        <text>ATP + protein L-histidine = ADP + protein N-phospho-L-histidine.</text>
        <dbReference type="EC" id="2.7.13.3"/>
    </reaction>
</comment>
<dbReference type="Gene3D" id="3.30.565.10">
    <property type="entry name" value="Histidine kinase-like ATPase, C-terminal domain"/>
    <property type="match status" value="1"/>
</dbReference>
<dbReference type="PANTHER" id="PTHR24421">
    <property type="entry name" value="NITRATE/NITRITE SENSOR PROTEIN NARX-RELATED"/>
    <property type="match status" value="1"/>
</dbReference>
<feature type="transmembrane region" description="Helical" evidence="10">
    <location>
        <begin position="137"/>
        <end position="159"/>
    </location>
</feature>
<feature type="domain" description="Signal transduction histidine kinase subgroup 3 dimerisation and phosphoacceptor" evidence="12">
    <location>
        <begin position="198"/>
        <end position="262"/>
    </location>
</feature>
<keyword evidence="10" id="KW-0472">Membrane</keyword>
<keyword evidence="7" id="KW-0067">ATP-binding</keyword>
<name>A0A1S8TCP3_9CLOT</name>
<dbReference type="GO" id="GO:0005524">
    <property type="term" value="F:ATP binding"/>
    <property type="evidence" value="ECO:0007669"/>
    <property type="project" value="UniProtKB-KW"/>
</dbReference>
<feature type="coiled-coil region" evidence="9">
    <location>
        <begin position="159"/>
        <end position="189"/>
    </location>
</feature>
<evidence type="ECO:0000313" key="14">
    <source>
        <dbReference type="Proteomes" id="UP000190890"/>
    </source>
</evidence>
<dbReference type="GO" id="GO:0000155">
    <property type="term" value="F:phosphorelay sensor kinase activity"/>
    <property type="evidence" value="ECO:0007669"/>
    <property type="project" value="InterPro"/>
</dbReference>
<protein>
    <recommendedName>
        <fullName evidence="2">histidine kinase</fullName>
        <ecNumber evidence="2">2.7.13.3</ecNumber>
    </recommendedName>
</protein>
<feature type="transmembrane region" description="Helical" evidence="10">
    <location>
        <begin position="68"/>
        <end position="96"/>
    </location>
</feature>
<keyword evidence="3" id="KW-0597">Phosphoprotein</keyword>
<feature type="transmembrane region" description="Helical" evidence="10">
    <location>
        <begin position="108"/>
        <end position="125"/>
    </location>
</feature>
<dbReference type="PANTHER" id="PTHR24421:SF10">
    <property type="entry name" value="NITRATE_NITRITE SENSOR PROTEIN NARQ"/>
    <property type="match status" value="1"/>
</dbReference>
<sequence>MLKVKNYFSTIKFMIFIIIFISIYISIYFEYTNHYFLMILYFCLITIIMINSYLINIKNKTSGRLFHIMLLINICTVSVLQNAVPSVSIFTYGYALLDDIFKEKKEKIKLFISMHFFLFFLLLYLTLIKRYDINTSIIMIVMGISLLAYVGLAGMLYSIRTLEIEKEEIKHLNEKLKIANIKLQEYALEVEEVTISKERTRVAQELHDSLGHSLMALAMHLEFAKKICTTKPQKVEEVLSQSEKIAKSSINDLRTVVTLLNSELEIKDFNGSIEKLITNFYLFSNLKITFNKNRTLDELSPGIKTSLYRTIQESITNSLKHGSATEINIKITMTSENVELVITDNGIGCENIVKSNGLNGIENRIKLLSGTTYYFSHNNLGFGVKISIPI</sequence>
<evidence type="ECO:0000313" key="13">
    <source>
        <dbReference type="EMBL" id="OOM75597.1"/>
    </source>
</evidence>
<evidence type="ECO:0000256" key="1">
    <source>
        <dbReference type="ARBA" id="ARBA00000085"/>
    </source>
</evidence>
<evidence type="ECO:0000256" key="10">
    <source>
        <dbReference type="SAM" id="Phobius"/>
    </source>
</evidence>
<evidence type="ECO:0000256" key="9">
    <source>
        <dbReference type="SAM" id="Coils"/>
    </source>
</evidence>
<evidence type="ECO:0000256" key="5">
    <source>
        <dbReference type="ARBA" id="ARBA00022741"/>
    </source>
</evidence>
<evidence type="ECO:0000256" key="3">
    <source>
        <dbReference type="ARBA" id="ARBA00022553"/>
    </source>
</evidence>
<evidence type="ECO:0000256" key="6">
    <source>
        <dbReference type="ARBA" id="ARBA00022777"/>
    </source>
</evidence>
<dbReference type="InterPro" id="IPR050482">
    <property type="entry name" value="Sensor_HK_TwoCompSys"/>
</dbReference>
<keyword evidence="6 13" id="KW-0418">Kinase</keyword>
<keyword evidence="14" id="KW-1185">Reference proteome</keyword>